<dbReference type="GO" id="GO:0008616">
    <property type="term" value="P:tRNA queuosine(34) biosynthetic process"/>
    <property type="evidence" value="ECO:0007669"/>
    <property type="project" value="UniProtKB-KW"/>
</dbReference>
<evidence type="ECO:0000256" key="2">
    <source>
        <dbReference type="ARBA" id="ARBA00022679"/>
    </source>
</evidence>
<name>F3FD67_PSESX</name>
<dbReference type="PANTHER" id="PTHR30307:SF0">
    <property type="entry name" value="S-ADENOSYLMETHIONINE:TRNA RIBOSYLTRANSFERASE-ISOMERASE"/>
    <property type="match status" value="1"/>
</dbReference>
<keyword evidence="1" id="KW-0963">Cytoplasm</keyword>
<dbReference type="Pfam" id="PF02547">
    <property type="entry name" value="Queuosine_synth"/>
    <property type="match status" value="1"/>
</dbReference>
<dbReference type="HOGENOM" id="CLU_039110_3_1_6"/>
<comment type="caution">
    <text evidence="5">The sequence shown here is derived from an EMBL/GenBank/DDBJ whole genome shotgun (WGS) entry which is preliminary data.</text>
</comment>
<accession>F3FD67</accession>
<dbReference type="InterPro" id="IPR003699">
    <property type="entry name" value="QueA"/>
</dbReference>
<evidence type="ECO:0000313" key="5">
    <source>
        <dbReference type="EMBL" id="EGH28153.1"/>
    </source>
</evidence>
<keyword evidence="3" id="KW-0949">S-adenosyl-L-methionine</keyword>
<evidence type="ECO:0000256" key="3">
    <source>
        <dbReference type="ARBA" id="ARBA00022691"/>
    </source>
</evidence>
<evidence type="ECO:0000256" key="1">
    <source>
        <dbReference type="ARBA" id="ARBA00022490"/>
    </source>
</evidence>
<dbReference type="SUPFAM" id="SSF111337">
    <property type="entry name" value="QueA-like"/>
    <property type="match status" value="1"/>
</dbReference>
<dbReference type="InterPro" id="IPR042118">
    <property type="entry name" value="QueA_dom1"/>
</dbReference>
<protein>
    <submittedName>
        <fullName evidence="5">S-adenosylmethionine:tRNA ribosyltransferase-isomerase</fullName>
        <ecNumber evidence="5">5.-.-.-</ecNumber>
    </submittedName>
</protein>
<dbReference type="PANTHER" id="PTHR30307">
    <property type="entry name" value="S-ADENOSYLMETHIONINE:TRNA RIBOSYLTRANSFERASE-ISOMERASE"/>
    <property type="match status" value="1"/>
</dbReference>
<keyword evidence="5" id="KW-0413">Isomerase</keyword>
<gene>
    <name evidence="5" type="primary">queA</name>
    <name evidence="5" type="ORF">PSYJA_03729</name>
</gene>
<dbReference type="GO" id="GO:0051075">
    <property type="term" value="F:S-adenosylmethionine:tRNA ribosyltransferase-isomerase activity"/>
    <property type="evidence" value="ECO:0007669"/>
    <property type="project" value="TreeGrafter"/>
</dbReference>
<dbReference type="Proteomes" id="UP000004471">
    <property type="component" value="Unassembled WGS sequence"/>
</dbReference>
<evidence type="ECO:0000256" key="4">
    <source>
        <dbReference type="ARBA" id="ARBA00022785"/>
    </source>
</evidence>
<keyword evidence="4" id="KW-0671">Queuosine biosynthesis</keyword>
<dbReference type="AlphaFoldDB" id="F3FD67"/>
<reference evidence="5 6" key="1">
    <citation type="journal article" date="2011" name="PLoS Pathog.">
        <title>Dynamic evolution of pathogenicity revealed by sequencing and comparative genomics of 19 Pseudomonas syringae isolates.</title>
        <authorList>
            <person name="Baltrus D.A."/>
            <person name="Nishimura M.T."/>
            <person name="Romanchuk A."/>
            <person name="Chang J.H."/>
            <person name="Mukhtar M.S."/>
            <person name="Cherkis K."/>
            <person name="Roach J."/>
            <person name="Grant S.R."/>
            <person name="Jones C.D."/>
            <person name="Dangl J.L."/>
        </authorList>
    </citation>
    <scope>NUCLEOTIDE SEQUENCE [LARGE SCALE GENOMIC DNA]</scope>
    <source>
        <strain evidence="6">M301072PT</strain>
    </source>
</reference>
<keyword evidence="2 5" id="KW-0808">Transferase</keyword>
<sequence>METAFVTLHVGAGTFQPVRVEQIEDHHMHSEWLEVGQDVVDAVTACRARGGRVIAVGTTSVRSLESAARDGELKPFSGDTDIFIYPGRPFHVVDALVTNFHLPESTLLMLVSAFAGYPETMAAYAAAIEHGYRFFSYGDAMFITRNPAPTAPQESAPEDHA</sequence>
<evidence type="ECO:0000313" key="6">
    <source>
        <dbReference type="Proteomes" id="UP000004471"/>
    </source>
</evidence>
<dbReference type="InterPro" id="IPR036100">
    <property type="entry name" value="QueA_sf"/>
</dbReference>
<organism evidence="5 6">
    <name type="scientific">Pseudomonas syringae pv. japonica str. M301072</name>
    <dbReference type="NCBI Taxonomy" id="629262"/>
    <lineage>
        <taxon>Bacteria</taxon>
        <taxon>Pseudomonadati</taxon>
        <taxon>Pseudomonadota</taxon>
        <taxon>Gammaproteobacteria</taxon>
        <taxon>Pseudomonadales</taxon>
        <taxon>Pseudomonadaceae</taxon>
        <taxon>Pseudomonas</taxon>
        <taxon>Pseudomonas syringae</taxon>
    </lineage>
</organism>
<dbReference type="PATRIC" id="fig|629262.5.peg.628"/>
<dbReference type="EC" id="5.-.-.-" evidence="5"/>
<proteinExistence type="predicted"/>
<dbReference type="Gene3D" id="3.40.1780.10">
    <property type="entry name" value="QueA-like"/>
    <property type="match status" value="1"/>
</dbReference>
<dbReference type="EMBL" id="AEAH01000156">
    <property type="protein sequence ID" value="EGH28153.1"/>
    <property type="molecule type" value="Genomic_DNA"/>
</dbReference>